<reference evidence="3 4" key="1">
    <citation type="submission" date="2024-11" db="EMBL/GenBank/DDBJ databases">
        <title>Adaptive evolution of stress response genes in parasites aligns with host niche diversity.</title>
        <authorList>
            <person name="Hahn C."/>
            <person name="Resl P."/>
        </authorList>
    </citation>
    <scope>NUCLEOTIDE SEQUENCE [LARGE SCALE GENOMIC DNA]</scope>
    <source>
        <strain evidence="3">EGGRZ-B1_66</strain>
        <tissue evidence="3">Body</tissue>
    </source>
</reference>
<gene>
    <name evidence="3" type="ORF">Ciccas_007845</name>
</gene>
<feature type="compositionally biased region" description="Low complexity" evidence="1">
    <location>
        <begin position="624"/>
        <end position="635"/>
    </location>
</feature>
<dbReference type="Pfam" id="PF14637">
    <property type="entry name" value="FNIP_M"/>
    <property type="match status" value="1"/>
</dbReference>
<protein>
    <recommendedName>
        <fullName evidence="2">Folliculin-interacting protein middle domain-containing protein</fullName>
    </recommendedName>
</protein>
<organism evidence="3 4">
    <name type="scientific">Cichlidogyrus casuarinus</name>
    <dbReference type="NCBI Taxonomy" id="1844966"/>
    <lineage>
        <taxon>Eukaryota</taxon>
        <taxon>Metazoa</taxon>
        <taxon>Spiralia</taxon>
        <taxon>Lophotrochozoa</taxon>
        <taxon>Platyhelminthes</taxon>
        <taxon>Monogenea</taxon>
        <taxon>Monopisthocotylea</taxon>
        <taxon>Dactylogyridea</taxon>
        <taxon>Ancyrocephalidae</taxon>
        <taxon>Cichlidogyrus</taxon>
    </lineage>
</organism>
<dbReference type="EMBL" id="JBJKFK010001272">
    <property type="protein sequence ID" value="KAL3313553.1"/>
    <property type="molecule type" value="Genomic_DNA"/>
</dbReference>
<sequence length="821" mass="91014">MTDKSYILSMLNNSSNLMLQDESSARLFTFPISKQMLLTRAYYFKSSEFRCNSLPTNQNRMSAYMASAETSNRILICLLVNVDRLCSDTEPQVKNYDFSKFFNFLFEHYLQIMIQFEAASLTIIKHLLQTTAFKNLRVNFNENYLFNHSFAEPLDDASLDDTLNKTFVRLQRSFFELVQPRLTRPVWHSLNEASTFPLEDCYNESPSHWFENDLKNFSSSVLFSNYLNSDSSPSQCDALSYSFLKGCFGVLLTKAFLKDHAYFLSQLITGVLMNHNGWIESILSAQETPFLDSLRKMDLFACNSKPGSYLLARLKANPLLYQYLRQTGCSPTALSGVFYRLQSHHMLNSSTILCGSRNKEHTLALLYLVSYFIRFQHLTKARERLPDLNKSHLFSLEVQQRQTRTDSKARRKSGSAASGGSLFEQRIISTSAPQNGPDSGISSQEDLVNSVQGQSSSGSSPTHSHTHAVVPLVHQLTQSQCMLAQQMAVMTVSREKSRPSVSATLGQMSTPCYDALGSTANGASSFFNNVFGLIPGYGSSAGLPKMGASPMVACGTPPSGNLVTIDEGLVASRDRKPFTEIPLLLEKHFEEWDDVGCLCLGSSDLQSSSFTTSISPDAVSLAGTSPSSPTTSCSSGVQLPVGSPQSTCSIPYFSSPPRASNWEEVAHLQSPGGAPPPRSGMQYNHVRIGATLQEHYTNGFVLQATMDSFDSFKAPLIRNMTDYLRHAPSILWASLAHPHFDLREQRVTTKNNVYATIPRANRNNTISPCVTPRTRNANSVSMAHFSDNSPLVESFAPGGGLANNLWNCRTLIVDTDSRQVK</sequence>
<name>A0ABD2Q1P4_9PLAT</name>
<feature type="region of interest" description="Disordered" evidence="1">
    <location>
        <begin position="399"/>
        <end position="466"/>
    </location>
</feature>
<feature type="non-terminal residue" evidence="3">
    <location>
        <position position="821"/>
    </location>
</feature>
<comment type="caution">
    <text evidence="3">The sequence shown here is derived from an EMBL/GenBank/DDBJ whole genome shotgun (WGS) entry which is preliminary data.</text>
</comment>
<accession>A0ABD2Q1P4</accession>
<dbReference type="PANTHER" id="PTHR21634:SF9">
    <property type="entry name" value="RE13835P"/>
    <property type="match status" value="1"/>
</dbReference>
<dbReference type="AlphaFoldDB" id="A0ABD2Q1P4"/>
<feature type="region of interest" description="Disordered" evidence="1">
    <location>
        <begin position="619"/>
        <end position="638"/>
    </location>
</feature>
<dbReference type="Proteomes" id="UP001626550">
    <property type="component" value="Unassembled WGS sequence"/>
</dbReference>
<keyword evidence="4" id="KW-1185">Reference proteome</keyword>
<proteinExistence type="predicted"/>
<dbReference type="PANTHER" id="PTHR21634">
    <property type="entry name" value="RE13835P"/>
    <property type="match status" value="1"/>
</dbReference>
<evidence type="ECO:0000259" key="2">
    <source>
        <dbReference type="Pfam" id="PF14637"/>
    </source>
</evidence>
<dbReference type="InterPro" id="IPR028085">
    <property type="entry name" value="FNIP_mid_dom"/>
</dbReference>
<evidence type="ECO:0000256" key="1">
    <source>
        <dbReference type="SAM" id="MobiDB-lite"/>
    </source>
</evidence>
<feature type="compositionally biased region" description="Polar residues" evidence="1">
    <location>
        <begin position="427"/>
        <end position="449"/>
    </location>
</feature>
<feature type="compositionally biased region" description="Low complexity" evidence="1">
    <location>
        <begin position="450"/>
        <end position="463"/>
    </location>
</feature>
<evidence type="ECO:0000313" key="3">
    <source>
        <dbReference type="EMBL" id="KAL3313553.1"/>
    </source>
</evidence>
<evidence type="ECO:0000313" key="4">
    <source>
        <dbReference type="Proteomes" id="UP001626550"/>
    </source>
</evidence>
<feature type="domain" description="Folliculin-interacting protein middle" evidence="2">
    <location>
        <begin position="178"/>
        <end position="377"/>
    </location>
</feature>